<evidence type="ECO:0000259" key="1">
    <source>
        <dbReference type="Pfam" id="PF01370"/>
    </source>
</evidence>
<gene>
    <name evidence="2" type="ORF">GCM10011515_17540</name>
</gene>
<dbReference type="EMBL" id="BMKL01000001">
    <property type="protein sequence ID" value="GGD98228.1"/>
    <property type="molecule type" value="Genomic_DNA"/>
</dbReference>
<reference evidence="3" key="1">
    <citation type="journal article" date="2019" name="Int. J. Syst. Evol. Microbiol.">
        <title>The Global Catalogue of Microorganisms (GCM) 10K type strain sequencing project: providing services to taxonomists for standard genome sequencing and annotation.</title>
        <authorList>
            <consortium name="The Broad Institute Genomics Platform"/>
            <consortium name="The Broad Institute Genome Sequencing Center for Infectious Disease"/>
            <person name="Wu L."/>
            <person name="Ma J."/>
        </authorList>
    </citation>
    <scope>NUCLEOTIDE SEQUENCE [LARGE SCALE GENOMIC DNA]</scope>
    <source>
        <strain evidence="3">CGMCC 1.15959</strain>
    </source>
</reference>
<dbReference type="SUPFAM" id="SSF51735">
    <property type="entry name" value="NAD(P)-binding Rossmann-fold domains"/>
    <property type="match status" value="1"/>
</dbReference>
<dbReference type="RefSeq" id="WP_229658521.1">
    <property type="nucleotide sequence ID" value="NZ_BMKL01000001.1"/>
</dbReference>
<organism evidence="2 3">
    <name type="scientific">Tsuneonella deserti</name>
    <dbReference type="NCBI Taxonomy" id="2035528"/>
    <lineage>
        <taxon>Bacteria</taxon>
        <taxon>Pseudomonadati</taxon>
        <taxon>Pseudomonadota</taxon>
        <taxon>Alphaproteobacteria</taxon>
        <taxon>Sphingomonadales</taxon>
        <taxon>Erythrobacteraceae</taxon>
        <taxon>Tsuneonella</taxon>
    </lineage>
</organism>
<comment type="caution">
    <text evidence="2">The sequence shown here is derived from an EMBL/GenBank/DDBJ whole genome shotgun (WGS) entry which is preliminary data.</text>
</comment>
<dbReference type="Proteomes" id="UP000619041">
    <property type="component" value="Unassembled WGS sequence"/>
</dbReference>
<dbReference type="PANTHER" id="PTHR43245">
    <property type="entry name" value="BIFUNCTIONAL POLYMYXIN RESISTANCE PROTEIN ARNA"/>
    <property type="match status" value="1"/>
</dbReference>
<proteinExistence type="predicted"/>
<dbReference type="InterPro" id="IPR001509">
    <property type="entry name" value="Epimerase_deHydtase"/>
</dbReference>
<protein>
    <submittedName>
        <fullName evidence="2">Epimerase</fullName>
    </submittedName>
</protein>
<dbReference type="InterPro" id="IPR050177">
    <property type="entry name" value="Lipid_A_modif_metabolic_enz"/>
</dbReference>
<evidence type="ECO:0000313" key="2">
    <source>
        <dbReference type="EMBL" id="GGD98228.1"/>
    </source>
</evidence>
<feature type="domain" description="NAD-dependent epimerase/dehydratase" evidence="1">
    <location>
        <begin position="7"/>
        <end position="192"/>
    </location>
</feature>
<dbReference type="Pfam" id="PF01370">
    <property type="entry name" value="Epimerase"/>
    <property type="match status" value="1"/>
</dbReference>
<name>A0ABQ1S8F2_9SPHN</name>
<accession>A0ABQ1S8F2</accession>
<dbReference type="PANTHER" id="PTHR43245:SF58">
    <property type="entry name" value="BLL5923 PROTEIN"/>
    <property type="match status" value="1"/>
</dbReference>
<sequence length="306" mass="33443">MSKPLVALTGGTGFVGRATRGALEQAGYAVRGLARTVPQDAGGSTEWVQGGLGDRAAIERLVADAEAVVHVAGLTTATDPARFEEANVAGTMAMIESAARAGVRRFVFVSSLSAREPQLSAYGASKERAERLVMASGLDWTIVRPPGVYGPWDVDYLEMFKLARRGIVPVPPPGRSSLIHVHDLADLLVALVPPSESAVHRTFEPDDGHNGGWSHRELARVIGWAVGRRPMVIHLSRTMLTHAARADRLVRRSRARLTADRVGYMLHPDWLVDESRAVPAELWQPRIQTRDGIKATARWYREQGWL</sequence>
<keyword evidence="3" id="KW-1185">Reference proteome</keyword>
<dbReference type="Gene3D" id="3.40.50.720">
    <property type="entry name" value="NAD(P)-binding Rossmann-like Domain"/>
    <property type="match status" value="1"/>
</dbReference>
<evidence type="ECO:0000313" key="3">
    <source>
        <dbReference type="Proteomes" id="UP000619041"/>
    </source>
</evidence>
<dbReference type="InterPro" id="IPR036291">
    <property type="entry name" value="NAD(P)-bd_dom_sf"/>
</dbReference>